<dbReference type="InterPro" id="IPR036102">
    <property type="entry name" value="OsmC/Ohrsf"/>
</dbReference>
<evidence type="ECO:0000313" key="3">
    <source>
        <dbReference type="Proteomes" id="UP000292085"/>
    </source>
</evidence>
<dbReference type="Pfam" id="PF02566">
    <property type="entry name" value="OsmC"/>
    <property type="match status" value="1"/>
</dbReference>
<keyword evidence="3" id="KW-1185">Reference proteome</keyword>
<dbReference type="OrthoDB" id="9789573at2"/>
<organism evidence="2 3">
    <name type="scientific">Sphingomonas populi</name>
    <dbReference type="NCBI Taxonomy" id="2484750"/>
    <lineage>
        <taxon>Bacteria</taxon>
        <taxon>Pseudomonadati</taxon>
        <taxon>Pseudomonadota</taxon>
        <taxon>Alphaproteobacteria</taxon>
        <taxon>Sphingomonadales</taxon>
        <taxon>Sphingomonadaceae</taxon>
        <taxon>Sphingomonas</taxon>
    </lineage>
</organism>
<dbReference type="PANTHER" id="PTHR39624">
    <property type="entry name" value="PROTEIN INVOLVED IN RIMO-MEDIATED BETA-METHYLTHIOLATION OF RIBOSOMAL PROTEIN S12 YCAO"/>
    <property type="match status" value="1"/>
</dbReference>
<dbReference type="PANTHER" id="PTHR39624:SF2">
    <property type="entry name" value="OSMC-LIKE PROTEIN"/>
    <property type="match status" value="1"/>
</dbReference>
<dbReference type="SUPFAM" id="SSF82784">
    <property type="entry name" value="OsmC-like"/>
    <property type="match status" value="1"/>
</dbReference>
<evidence type="ECO:0000313" key="2">
    <source>
        <dbReference type="EMBL" id="RZF65219.1"/>
    </source>
</evidence>
<evidence type="ECO:0000259" key="1">
    <source>
        <dbReference type="Pfam" id="PF12146"/>
    </source>
</evidence>
<dbReference type="InterPro" id="IPR029058">
    <property type="entry name" value="AB_hydrolase_fold"/>
</dbReference>
<dbReference type="AlphaFoldDB" id="A0A4Q6Y6T8"/>
<accession>A0A4Q6Y6T8</accession>
<protein>
    <submittedName>
        <fullName evidence="2">OsmC family protein</fullName>
    </submittedName>
</protein>
<gene>
    <name evidence="2" type="ORF">EWE75_07575</name>
</gene>
<reference evidence="2 3" key="1">
    <citation type="submission" date="2019-02" db="EMBL/GenBank/DDBJ databases">
        <authorList>
            <person name="Li Y."/>
        </authorList>
    </citation>
    <scope>NUCLEOTIDE SEQUENCE [LARGE SCALE GENOMIC DNA]</scope>
    <source>
        <strain evidence="2 3">3-7</strain>
    </source>
</reference>
<name>A0A4Q6Y6T8_9SPHN</name>
<dbReference type="InterPro" id="IPR003718">
    <property type="entry name" value="OsmC/Ohr_fam"/>
</dbReference>
<comment type="caution">
    <text evidence="2">The sequence shown here is derived from an EMBL/GenBank/DDBJ whole genome shotgun (WGS) entry which is preliminary data.</text>
</comment>
<dbReference type="Proteomes" id="UP000292085">
    <property type="component" value="Unassembled WGS sequence"/>
</dbReference>
<dbReference type="SUPFAM" id="SSF53474">
    <property type="entry name" value="alpha/beta-Hydrolases"/>
    <property type="match status" value="1"/>
</dbReference>
<dbReference type="InterPro" id="IPR015946">
    <property type="entry name" value="KH_dom-like_a/b"/>
</dbReference>
<feature type="domain" description="Serine aminopeptidase S33" evidence="1">
    <location>
        <begin position="26"/>
        <end position="138"/>
    </location>
</feature>
<dbReference type="Gene3D" id="3.40.50.1820">
    <property type="entry name" value="alpha/beta hydrolase"/>
    <property type="match status" value="1"/>
</dbReference>
<proteinExistence type="predicted"/>
<dbReference type="EMBL" id="SGIS01000008">
    <property type="protein sequence ID" value="RZF65219.1"/>
    <property type="molecule type" value="Genomic_DNA"/>
</dbReference>
<dbReference type="Pfam" id="PF12146">
    <property type="entry name" value="Hydrolase_4"/>
    <property type="match status" value="1"/>
</dbReference>
<dbReference type="Gene3D" id="3.30.300.20">
    <property type="match status" value="1"/>
</dbReference>
<dbReference type="RefSeq" id="WP_130156051.1">
    <property type="nucleotide sequence ID" value="NZ_SGIS01000008.1"/>
</dbReference>
<dbReference type="InterPro" id="IPR022742">
    <property type="entry name" value="Hydrolase_4"/>
</dbReference>
<sequence length="404" mass="43345">MRSEKISFKNAEGVDLAGALDLPPGKPRAFALFAHCFSCSSQSHAAKRIAQALTLHGIATLRFDFTGLGASGGAFADSHFAANVEDLKHAATYLAEKYQAPTIFVGHSLGGAAVIAAAADVPSVKAVVTIGAPFDPAHVLHHFGSQIDEIERAGEAEITIAGRTFTVRKDFLDAARGQDQGRRLAELKRALLVMHSPIDGIVGVENAREIFDAAKHPKSFMSLDDADHLLTNKRDGEQVAAMIASWVERYLEPLSETAIDLEGTVQVRSTDGKFLQDVVAGEHRFVADEPLRLGGWDAGPTPYDLLLAALGTCTAMTIKLFAAREKIPLENVSIGLRHDRVHGQDCQAGQGKIERITRHVDLTGPLSDEHRALLLKVADRCPVHRTLESDLRIETVAAAPAAAA</sequence>